<protein>
    <submittedName>
        <fullName evidence="1">Uncharacterized protein</fullName>
    </submittedName>
</protein>
<name>A0AA41SE30_PAPNU</name>
<reference evidence="1" key="1">
    <citation type="submission" date="2022-03" db="EMBL/GenBank/DDBJ databases">
        <title>A functionally conserved STORR gene fusion in Papaver species that diverged 16.8 million years ago.</title>
        <authorList>
            <person name="Catania T."/>
        </authorList>
    </citation>
    <scope>NUCLEOTIDE SEQUENCE</scope>
    <source>
        <strain evidence="1">S-191538</strain>
    </source>
</reference>
<accession>A0AA41SE30</accession>
<organism evidence="1 2">
    <name type="scientific">Papaver nudicaule</name>
    <name type="common">Iceland poppy</name>
    <dbReference type="NCBI Taxonomy" id="74823"/>
    <lineage>
        <taxon>Eukaryota</taxon>
        <taxon>Viridiplantae</taxon>
        <taxon>Streptophyta</taxon>
        <taxon>Embryophyta</taxon>
        <taxon>Tracheophyta</taxon>
        <taxon>Spermatophyta</taxon>
        <taxon>Magnoliopsida</taxon>
        <taxon>Ranunculales</taxon>
        <taxon>Papaveraceae</taxon>
        <taxon>Papaveroideae</taxon>
        <taxon>Papaver</taxon>
    </lineage>
</organism>
<gene>
    <name evidence="1" type="ORF">MKW94_029463</name>
</gene>
<dbReference type="EMBL" id="JAJJMA010136555">
    <property type="protein sequence ID" value="MCL7033611.1"/>
    <property type="molecule type" value="Genomic_DNA"/>
</dbReference>
<sequence>MKKKYSSCLFFMLNFFTKRRRSGRYYDTSSGDEGLNNVRRRRLRSSYDIRGPFGVAEPNIDNKATDFIAKFHCTTTGLD</sequence>
<dbReference type="Proteomes" id="UP001177140">
    <property type="component" value="Unassembled WGS sequence"/>
</dbReference>
<comment type="caution">
    <text evidence="1">The sequence shown here is derived from an EMBL/GenBank/DDBJ whole genome shotgun (WGS) entry which is preliminary data.</text>
</comment>
<evidence type="ECO:0000313" key="1">
    <source>
        <dbReference type="EMBL" id="MCL7033611.1"/>
    </source>
</evidence>
<dbReference type="PANTHER" id="PTHR33511">
    <property type="entry name" value="OS06G0632400 PROTEIN"/>
    <property type="match status" value="1"/>
</dbReference>
<keyword evidence="2" id="KW-1185">Reference proteome</keyword>
<evidence type="ECO:0000313" key="2">
    <source>
        <dbReference type="Proteomes" id="UP001177140"/>
    </source>
</evidence>
<dbReference type="AlphaFoldDB" id="A0AA41SE30"/>
<proteinExistence type="predicted"/>